<organism evidence="1 2">
    <name type="scientific">Archaeoglobus fulgidus (strain ATCC 49558 / DSM 4304 / JCM 9628 / NBRC 100126 / VC-16)</name>
    <dbReference type="NCBI Taxonomy" id="224325"/>
    <lineage>
        <taxon>Archaea</taxon>
        <taxon>Methanobacteriati</taxon>
        <taxon>Methanobacteriota</taxon>
        <taxon>Archaeoglobi</taxon>
        <taxon>Archaeoglobales</taxon>
        <taxon>Archaeoglobaceae</taxon>
        <taxon>Archaeoglobus</taxon>
    </lineage>
</organism>
<keyword evidence="2" id="KW-1185">Reference proteome</keyword>
<dbReference type="GeneID" id="95969317"/>
<dbReference type="KEGG" id="afu:AF_0308"/>
<sequence length="102" mass="12266">MAKVGSDVNHIFFEIMPRIHKGVLIHFHDIFIPDEYPKDWVFKENRGWNEMYLLRAFLMYNQIFKIVFSSYYVSTRFPNKVLEKCKKMIGGGSCWLRKVKEL</sequence>
<reference evidence="1 2" key="1">
    <citation type="journal article" date="1997" name="Nature">
        <title>The complete genome sequence of the hyperthermophilic, sulphate-reducing archaeon Archaeoglobus fulgidus.</title>
        <authorList>
            <person name="Klenk H.P."/>
            <person name="Clayton R.A."/>
            <person name="Tomb J."/>
            <person name="White O."/>
            <person name="Nelson K.E."/>
            <person name="Ketchum K.A."/>
            <person name="Dodson R.J."/>
            <person name="Gwinn M."/>
            <person name="Hickey E.K."/>
            <person name="Peterson J.D."/>
            <person name="Richardson D.L."/>
            <person name="Kerlavage A.R."/>
            <person name="Graham D.E."/>
            <person name="Kyrpides N.C."/>
            <person name="Fleischmann R.D."/>
            <person name="Quackenbush J."/>
            <person name="Lee N.H."/>
            <person name="Sutton G.G."/>
            <person name="Gill S."/>
            <person name="Kirkness E.F."/>
            <person name="Dougherty B.A."/>
            <person name="McKenney K."/>
            <person name="Adams M.D."/>
            <person name="Loftus B."/>
            <person name="Peterson S."/>
            <person name="Reich C.I."/>
            <person name="McNeil L.K."/>
            <person name="Badger J.H."/>
            <person name="Glodek A."/>
            <person name="Zhou L."/>
            <person name="Overbeek R."/>
            <person name="Gocayne J.D."/>
            <person name="Weidman J.F."/>
            <person name="McDonald L."/>
            <person name="Utterback T."/>
            <person name="Cotton M.D."/>
            <person name="Spriggs T."/>
            <person name="Artiach P."/>
            <person name="Kaine B.P."/>
            <person name="Sykes S.M."/>
            <person name="Sadow P.W."/>
            <person name="D'Andrea K.P."/>
            <person name="Bowman C."/>
            <person name="Fujii C."/>
            <person name="Garland S.A."/>
            <person name="Mason T.M."/>
            <person name="Olsen G.J."/>
            <person name="Fraser C.M."/>
            <person name="Smith H.O."/>
            <person name="Woese C.R."/>
            <person name="Venter J.C."/>
        </authorList>
    </citation>
    <scope>NUCLEOTIDE SEQUENCE [LARGE SCALE GENOMIC DNA]</scope>
    <source>
        <strain evidence="2">ATCC 49558 / DSM 4304 / JCM 9628 / NBRC 100126 / VC-16</strain>
    </source>
</reference>
<proteinExistence type="predicted"/>
<name>O29936_ARCFU</name>
<dbReference type="Proteomes" id="UP000002199">
    <property type="component" value="Chromosome"/>
</dbReference>
<dbReference type="EnsemblBacteria" id="AAB90926">
    <property type="protein sequence ID" value="AAB90926"/>
    <property type="gene ID" value="AF_0308"/>
</dbReference>
<evidence type="ECO:0000313" key="1">
    <source>
        <dbReference type="EMBL" id="AAB90926.1"/>
    </source>
</evidence>
<gene>
    <name evidence="1" type="ordered locus">AF_0308</name>
</gene>
<evidence type="ECO:0000313" key="2">
    <source>
        <dbReference type="Proteomes" id="UP000002199"/>
    </source>
</evidence>
<dbReference type="STRING" id="224325.AF_0308"/>
<dbReference type="AlphaFoldDB" id="O29936"/>
<dbReference type="RefSeq" id="WP_010877816.1">
    <property type="nucleotide sequence ID" value="NC_000917.1"/>
</dbReference>
<dbReference type="PIR" id="D69288">
    <property type="entry name" value="D69288"/>
</dbReference>
<dbReference type="PaxDb" id="224325-AF_0308"/>
<dbReference type="EMBL" id="AE000782">
    <property type="protein sequence ID" value="AAB90926.1"/>
    <property type="molecule type" value="Genomic_DNA"/>
</dbReference>
<accession>O29936</accession>
<protein>
    <submittedName>
        <fullName evidence="1">Uncharacterized protein</fullName>
    </submittedName>
</protein>
<dbReference type="HOGENOM" id="CLU_175445_0_0_2"/>